<dbReference type="Proteomes" id="UP000076532">
    <property type="component" value="Unassembled WGS sequence"/>
</dbReference>
<reference evidence="2 3" key="1">
    <citation type="journal article" date="2016" name="Mol. Biol. Evol.">
        <title>Comparative Genomics of Early-Diverging Mushroom-Forming Fungi Provides Insights into the Origins of Lignocellulose Decay Capabilities.</title>
        <authorList>
            <person name="Nagy L.G."/>
            <person name="Riley R."/>
            <person name="Tritt A."/>
            <person name="Adam C."/>
            <person name="Daum C."/>
            <person name="Floudas D."/>
            <person name="Sun H."/>
            <person name="Yadav J.S."/>
            <person name="Pangilinan J."/>
            <person name="Larsson K.H."/>
            <person name="Matsuura K."/>
            <person name="Barry K."/>
            <person name="Labutti K."/>
            <person name="Kuo R."/>
            <person name="Ohm R.A."/>
            <person name="Bhattacharya S.S."/>
            <person name="Shirouzu T."/>
            <person name="Yoshinaga Y."/>
            <person name="Martin F.M."/>
            <person name="Grigoriev I.V."/>
            <person name="Hibbett D.S."/>
        </authorList>
    </citation>
    <scope>NUCLEOTIDE SEQUENCE [LARGE SCALE GENOMIC DNA]</scope>
    <source>
        <strain evidence="2 3">CBS 109695</strain>
    </source>
</reference>
<dbReference type="AlphaFoldDB" id="A0A166T8J0"/>
<gene>
    <name evidence="2" type="ORF">FIBSPDRAFT_982288</name>
</gene>
<organism evidence="2 3">
    <name type="scientific">Athelia psychrophila</name>
    <dbReference type="NCBI Taxonomy" id="1759441"/>
    <lineage>
        <taxon>Eukaryota</taxon>
        <taxon>Fungi</taxon>
        <taxon>Dikarya</taxon>
        <taxon>Basidiomycota</taxon>
        <taxon>Agaricomycotina</taxon>
        <taxon>Agaricomycetes</taxon>
        <taxon>Agaricomycetidae</taxon>
        <taxon>Atheliales</taxon>
        <taxon>Atheliaceae</taxon>
        <taxon>Athelia</taxon>
    </lineage>
</organism>
<evidence type="ECO:0000256" key="1">
    <source>
        <dbReference type="SAM" id="MobiDB-lite"/>
    </source>
</evidence>
<feature type="compositionally biased region" description="Basic and acidic residues" evidence="1">
    <location>
        <begin position="39"/>
        <end position="54"/>
    </location>
</feature>
<accession>A0A166T8J0</accession>
<name>A0A166T8J0_9AGAM</name>
<proteinExistence type="predicted"/>
<evidence type="ECO:0000313" key="2">
    <source>
        <dbReference type="EMBL" id="KZP30341.1"/>
    </source>
</evidence>
<keyword evidence="3" id="KW-1185">Reference proteome</keyword>
<feature type="region of interest" description="Disordered" evidence="1">
    <location>
        <begin position="1"/>
        <end position="70"/>
    </location>
</feature>
<dbReference type="EMBL" id="KV417494">
    <property type="protein sequence ID" value="KZP30341.1"/>
    <property type="molecule type" value="Genomic_DNA"/>
</dbReference>
<feature type="compositionally biased region" description="Polar residues" evidence="1">
    <location>
        <begin position="58"/>
        <end position="70"/>
    </location>
</feature>
<protein>
    <submittedName>
        <fullName evidence="2">Uncharacterized protein</fullName>
    </submittedName>
</protein>
<evidence type="ECO:0000313" key="3">
    <source>
        <dbReference type="Proteomes" id="UP000076532"/>
    </source>
</evidence>
<sequence>MAAKSGWWVAKAGGEERGQQQAAGSEERKPRQAMGGKEPAAESRQRKAGSEKWVAKAGTSSRAGSGQQHSGWCVVGSKQQVENEPSNFRNHMHTWAWYSPCQPPIAPQEDFLNPWYCTAKYTPAI</sequence>